<dbReference type="SUPFAM" id="SSF51197">
    <property type="entry name" value="Clavaminate synthase-like"/>
    <property type="match status" value="1"/>
</dbReference>
<keyword evidence="3" id="KW-1185">Reference proteome</keyword>
<sequence length="305" mass="35038">MIRNLVKYPSRVRELQARFNAHPNLHGAENPTYLKGENDKAINTFAAVLFGLGTAQTLRVVKEFIKDEPLECLRNECIKLHEATTDEKIVDLGCVLDLFAETYMPGNARIEQDAYMTIRNELLEEIGGKNVKCIQQLIFNEIPMYMAKFFEKEKLYFFNEHYVVKPAHTNVEFRWHQDDAEQLGMCVHRESIPWYLSAWCALDDVTMKNGALQFLPWTHHQPDAMVPEELDVTSATAPIVVSAGSLIIFRSDIWHFSAINTTDASRRAFYVQYTQEPIYSSPNTKEPLCCAIPIEIAPSKKKYKK</sequence>
<evidence type="ECO:0000313" key="3">
    <source>
        <dbReference type="Proteomes" id="UP000243217"/>
    </source>
</evidence>
<dbReference type="AlphaFoldDB" id="A0A1V9ZXL9"/>
<protein>
    <recommendedName>
        <fullName evidence="4">Phytanoyl-CoA dioxygenase</fullName>
    </recommendedName>
</protein>
<dbReference type="PANTHER" id="PTHR20883">
    <property type="entry name" value="PHYTANOYL-COA DIOXYGENASE DOMAIN CONTAINING 1"/>
    <property type="match status" value="1"/>
</dbReference>
<accession>A0A1V9ZXL9</accession>
<proteinExistence type="predicted"/>
<dbReference type="PANTHER" id="PTHR20883:SF46">
    <property type="entry name" value="PHYTANOYL-COA HYDROXYLASE"/>
    <property type="match status" value="1"/>
</dbReference>
<organism evidence="2 3">
    <name type="scientific">Thraustotheca clavata</name>
    <dbReference type="NCBI Taxonomy" id="74557"/>
    <lineage>
        <taxon>Eukaryota</taxon>
        <taxon>Sar</taxon>
        <taxon>Stramenopiles</taxon>
        <taxon>Oomycota</taxon>
        <taxon>Saprolegniomycetes</taxon>
        <taxon>Saprolegniales</taxon>
        <taxon>Achlyaceae</taxon>
        <taxon>Thraustotheca</taxon>
    </lineage>
</organism>
<dbReference type="InterPro" id="IPR008775">
    <property type="entry name" value="Phytyl_CoA_dOase-like"/>
</dbReference>
<dbReference type="EMBL" id="JNBS01001092">
    <property type="protein sequence ID" value="OQS02691.1"/>
    <property type="molecule type" value="Genomic_DNA"/>
</dbReference>
<comment type="cofactor">
    <cofactor evidence="1">
        <name>Fe cation</name>
        <dbReference type="ChEBI" id="CHEBI:24875"/>
    </cofactor>
</comment>
<dbReference type="Pfam" id="PF05721">
    <property type="entry name" value="PhyH"/>
    <property type="match status" value="1"/>
</dbReference>
<dbReference type="OrthoDB" id="445007at2759"/>
<dbReference type="Gene3D" id="2.60.120.620">
    <property type="entry name" value="q2cbj1_9rhob like domain"/>
    <property type="match status" value="1"/>
</dbReference>
<reference evidence="2 3" key="1">
    <citation type="journal article" date="2014" name="Genome Biol. Evol.">
        <title>The secreted proteins of Achlya hypogyna and Thraustotheca clavata identify the ancestral oomycete secretome and reveal gene acquisitions by horizontal gene transfer.</title>
        <authorList>
            <person name="Misner I."/>
            <person name="Blouin N."/>
            <person name="Leonard G."/>
            <person name="Richards T.A."/>
            <person name="Lane C.E."/>
        </authorList>
    </citation>
    <scope>NUCLEOTIDE SEQUENCE [LARGE SCALE GENOMIC DNA]</scope>
    <source>
        <strain evidence="2 3">ATCC 34112</strain>
    </source>
</reference>
<evidence type="ECO:0000313" key="2">
    <source>
        <dbReference type="EMBL" id="OQS02691.1"/>
    </source>
</evidence>
<evidence type="ECO:0008006" key="4">
    <source>
        <dbReference type="Google" id="ProtNLM"/>
    </source>
</evidence>
<name>A0A1V9ZXL9_9STRA</name>
<dbReference type="Proteomes" id="UP000243217">
    <property type="component" value="Unassembled WGS sequence"/>
</dbReference>
<gene>
    <name evidence="2" type="ORF">THRCLA_04956</name>
</gene>
<comment type="caution">
    <text evidence="2">The sequence shown here is derived from an EMBL/GenBank/DDBJ whole genome shotgun (WGS) entry which is preliminary data.</text>
</comment>
<evidence type="ECO:0000256" key="1">
    <source>
        <dbReference type="ARBA" id="ARBA00001962"/>
    </source>
</evidence>